<proteinExistence type="predicted"/>
<name>A0A0A9HR47_ARUDO</name>
<evidence type="ECO:0000313" key="1">
    <source>
        <dbReference type="EMBL" id="JAE38314.1"/>
    </source>
</evidence>
<accession>A0A0A9HR47</accession>
<organism evidence="1">
    <name type="scientific">Arundo donax</name>
    <name type="common">Giant reed</name>
    <name type="synonym">Donax arundinaceus</name>
    <dbReference type="NCBI Taxonomy" id="35708"/>
    <lineage>
        <taxon>Eukaryota</taxon>
        <taxon>Viridiplantae</taxon>
        <taxon>Streptophyta</taxon>
        <taxon>Embryophyta</taxon>
        <taxon>Tracheophyta</taxon>
        <taxon>Spermatophyta</taxon>
        <taxon>Magnoliopsida</taxon>
        <taxon>Liliopsida</taxon>
        <taxon>Poales</taxon>
        <taxon>Poaceae</taxon>
        <taxon>PACMAD clade</taxon>
        <taxon>Arundinoideae</taxon>
        <taxon>Arundineae</taxon>
        <taxon>Arundo</taxon>
    </lineage>
</organism>
<sequence length="79" mass="8596">MLSSVGFATTLQAVPRPRISVSLLYLLLRSLNLSSHCCGDTWQPLSPMTLDIAFHLPFFCIIVKFLLPPPKSAPGSSPV</sequence>
<protein>
    <submittedName>
        <fullName evidence="1">Uncharacterized protein</fullName>
    </submittedName>
</protein>
<reference evidence="1" key="1">
    <citation type="submission" date="2014-09" db="EMBL/GenBank/DDBJ databases">
        <authorList>
            <person name="Magalhaes I.L.F."/>
            <person name="Oliveira U."/>
            <person name="Santos F.R."/>
            <person name="Vidigal T.H.D.A."/>
            <person name="Brescovit A.D."/>
            <person name="Santos A.J."/>
        </authorList>
    </citation>
    <scope>NUCLEOTIDE SEQUENCE</scope>
    <source>
        <tissue evidence="1">Shoot tissue taken approximately 20 cm above the soil surface</tissue>
    </source>
</reference>
<dbReference type="EMBL" id="GBRH01159582">
    <property type="protein sequence ID" value="JAE38314.1"/>
    <property type="molecule type" value="Transcribed_RNA"/>
</dbReference>
<reference evidence="1" key="2">
    <citation type="journal article" date="2015" name="Data Brief">
        <title>Shoot transcriptome of the giant reed, Arundo donax.</title>
        <authorList>
            <person name="Barrero R.A."/>
            <person name="Guerrero F.D."/>
            <person name="Moolhuijzen P."/>
            <person name="Goolsby J.A."/>
            <person name="Tidwell J."/>
            <person name="Bellgard S.E."/>
            <person name="Bellgard M.I."/>
        </authorList>
    </citation>
    <scope>NUCLEOTIDE SEQUENCE</scope>
    <source>
        <tissue evidence="1">Shoot tissue taken approximately 20 cm above the soil surface</tissue>
    </source>
</reference>
<dbReference type="AlphaFoldDB" id="A0A0A9HR47"/>